<dbReference type="Gene3D" id="2.40.50.100">
    <property type="match status" value="1"/>
</dbReference>
<dbReference type="Pfam" id="PF25990">
    <property type="entry name" value="Beta-barrel_YknX"/>
    <property type="match status" value="1"/>
</dbReference>
<feature type="coiled-coil region" evidence="2">
    <location>
        <begin position="88"/>
        <end position="174"/>
    </location>
</feature>
<dbReference type="InterPro" id="IPR058625">
    <property type="entry name" value="MdtA-like_BSH"/>
</dbReference>
<sequence>MIRKIITFLILAGVIGGVGFYSLRMISTEEEDPNAGLEFVEVSRGDVVQTVSFVGTVQPVRLTEVKSEVSGRIINVAVEDGEAVEKGQLLLELDRTEIETEIEELRRQMVSNQLRKEQSERDEKRTAELYEKKFATDKEMEDAVTARKLAENELRIQEARLENLNDRLSKTRIHAPHGGVVLNLDVTEGEVMVGASSVSAGDVPMKIADLGQMLIEAEVSEVDLPRMEVGQAARITFPGMADLKLSGEVSSISPSAVADKAEVVFPVKVVLRDTDERVKPGISSLVSIDVQEEQGALVIPVSALFRERNETFVFVDAGDEFELRKVEIGLSAKSKVVIKSGLEEGESVTLGIPAGFDVEARRGEVGRWAKWR</sequence>
<dbReference type="GO" id="GO:0015562">
    <property type="term" value="F:efflux transmembrane transporter activity"/>
    <property type="evidence" value="ECO:0007669"/>
    <property type="project" value="TreeGrafter"/>
</dbReference>
<reference evidence="6 7" key="1">
    <citation type="submission" date="2020-12" db="EMBL/GenBank/DDBJ databases">
        <title>Sulforoseuscoccus oceanibium gen. nov., sp. nov., a representative of the phylum Verrucomicrobia with special cytoplasmic membrane, and proposal of Sulforoseuscoccusaceae fam. nov.</title>
        <authorList>
            <person name="Xi F."/>
        </authorList>
    </citation>
    <scope>NUCLEOTIDE SEQUENCE [LARGE SCALE GENOMIC DNA]</scope>
    <source>
        <strain evidence="6 7">T37</strain>
    </source>
</reference>
<evidence type="ECO:0000259" key="4">
    <source>
        <dbReference type="Pfam" id="PF25975"/>
    </source>
</evidence>
<dbReference type="Gene3D" id="1.10.287.470">
    <property type="entry name" value="Helix hairpin bin"/>
    <property type="match status" value="1"/>
</dbReference>
<keyword evidence="2" id="KW-0175">Coiled coil</keyword>
<name>A0A6B3LBE4_9BACT</name>
<dbReference type="Pfam" id="PF25917">
    <property type="entry name" value="BSH_RND"/>
    <property type="match status" value="1"/>
</dbReference>
<evidence type="ECO:0000313" key="6">
    <source>
        <dbReference type="EMBL" id="QQL44495.1"/>
    </source>
</evidence>
<dbReference type="Gene3D" id="2.40.30.170">
    <property type="match status" value="1"/>
</dbReference>
<dbReference type="EMBL" id="CP066776">
    <property type="protein sequence ID" value="QQL44495.1"/>
    <property type="molecule type" value="Genomic_DNA"/>
</dbReference>
<gene>
    <name evidence="6" type="ORF">G3M56_011480</name>
</gene>
<dbReference type="Gene3D" id="2.40.420.20">
    <property type="match status" value="1"/>
</dbReference>
<organism evidence="6 7">
    <name type="scientific">Sulfuriroseicoccus oceanibius</name>
    <dbReference type="NCBI Taxonomy" id="2707525"/>
    <lineage>
        <taxon>Bacteria</taxon>
        <taxon>Pseudomonadati</taxon>
        <taxon>Verrucomicrobiota</taxon>
        <taxon>Verrucomicrobiia</taxon>
        <taxon>Verrucomicrobiales</taxon>
        <taxon>Verrucomicrobiaceae</taxon>
        <taxon>Sulfuriroseicoccus</taxon>
    </lineage>
</organism>
<dbReference type="Proteomes" id="UP000475117">
    <property type="component" value="Chromosome"/>
</dbReference>
<comment type="similarity">
    <text evidence="1">Belongs to the membrane fusion protein (MFP) (TC 8.A.1) family.</text>
</comment>
<evidence type="ECO:0000259" key="3">
    <source>
        <dbReference type="Pfam" id="PF25917"/>
    </source>
</evidence>
<feature type="domain" description="CzcB-like C-terminal circularly permuted SH3-like" evidence="4">
    <location>
        <begin position="298"/>
        <end position="348"/>
    </location>
</feature>
<accession>A0A6B3LBE4</accession>
<dbReference type="PANTHER" id="PTHR30469">
    <property type="entry name" value="MULTIDRUG RESISTANCE PROTEIN MDTA"/>
    <property type="match status" value="1"/>
</dbReference>
<evidence type="ECO:0000256" key="1">
    <source>
        <dbReference type="ARBA" id="ARBA00009477"/>
    </source>
</evidence>
<protein>
    <submittedName>
        <fullName evidence="6">Efflux RND transporter periplasmic adaptor subunit</fullName>
    </submittedName>
</protein>
<evidence type="ECO:0000256" key="2">
    <source>
        <dbReference type="SAM" id="Coils"/>
    </source>
</evidence>
<dbReference type="RefSeq" id="WP_164363645.1">
    <property type="nucleotide sequence ID" value="NZ_CP066776.1"/>
</dbReference>
<evidence type="ECO:0000259" key="5">
    <source>
        <dbReference type="Pfam" id="PF25990"/>
    </source>
</evidence>
<dbReference type="InterPro" id="IPR006143">
    <property type="entry name" value="RND_pump_MFP"/>
</dbReference>
<dbReference type="Pfam" id="PF25975">
    <property type="entry name" value="CzcB_C"/>
    <property type="match status" value="1"/>
</dbReference>
<proteinExistence type="inferred from homology"/>
<dbReference type="KEGG" id="soa:G3M56_011480"/>
<dbReference type="GO" id="GO:1990281">
    <property type="term" value="C:efflux pump complex"/>
    <property type="evidence" value="ECO:0007669"/>
    <property type="project" value="TreeGrafter"/>
</dbReference>
<dbReference type="PANTHER" id="PTHR30469:SF33">
    <property type="entry name" value="SLR1207 PROTEIN"/>
    <property type="match status" value="1"/>
</dbReference>
<dbReference type="InterPro" id="IPR058636">
    <property type="entry name" value="Beta-barrel_YknX"/>
</dbReference>
<dbReference type="NCBIfam" id="TIGR01730">
    <property type="entry name" value="RND_mfp"/>
    <property type="match status" value="1"/>
</dbReference>
<feature type="domain" description="Multidrug resistance protein MdtA-like barrel-sandwich hybrid" evidence="3">
    <location>
        <begin position="63"/>
        <end position="193"/>
    </location>
</feature>
<feature type="domain" description="YknX-like beta-barrel" evidence="5">
    <location>
        <begin position="214"/>
        <end position="288"/>
    </location>
</feature>
<dbReference type="InterPro" id="IPR058649">
    <property type="entry name" value="CzcB_C"/>
</dbReference>
<dbReference type="AlphaFoldDB" id="A0A6B3LBE4"/>
<evidence type="ECO:0000313" key="7">
    <source>
        <dbReference type="Proteomes" id="UP000475117"/>
    </source>
</evidence>
<dbReference type="SUPFAM" id="SSF111369">
    <property type="entry name" value="HlyD-like secretion proteins"/>
    <property type="match status" value="1"/>
</dbReference>
<keyword evidence="7" id="KW-1185">Reference proteome</keyword>